<dbReference type="eggNOG" id="ENOG502SGU0">
    <property type="taxonomic scope" value="Eukaryota"/>
</dbReference>
<dbReference type="PANTHER" id="PTHR35838:SF1">
    <property type="entry name" value="TRICHOHYALIN-LIKE"/>
    <property type="match status" value="1"/>
</dbReference>
<sequence>MAGPRLGSTLEILRQDFPDLLEPYNNKELRRVALQLTRLRRRWSTLLRKDTEIDEDILDGESVSEVNMFSDSTHFQPILRLVPDVFIKARRAAGLARRWLEIDGTTSRTLQTKLEQLEEIQAALERKLGYIIHDIKRKEEKLQRGSEQVQMLLKREDRSNELTFQLYGVNKTISSLHRRIRELQVEKDYVRKHLRKRLDKESEEYHSYKLKYIQTRLHSKVVDRELFAKQYQRTILEEDMHVELECKPSIIRFADKEQEKCERLEQELEKERKEKRKIEVALAPLKSERQRLKYEADEDKLNRLTERQKNRVLRFQTVRETQQDEIQRERARFLKIGRQTEEARNSGKNSFGESAMPKSSSRTRFFLTDGVSPQGLLYRGLGVHLGSPISYVPSTFIRGGRGWVCTTGSEAEHVHMNSFSVSSGPQYGSLPEHESEWEGCPALRRYHTPDGSSSPAESQTPARAASVLVVPDRSSLAVGGAEVRYAVCVHCCLTPGSIPGPTSGRGVKLHSCARPSKIPGSTSGRGVKLHSCVRPSKIPGSTSGRGVKLHSCVRPSKIPGSTSGRGVKLHSCVRPSKIPGSTSGRGVKLHSCCLQVAGAELRYSSRFCLGVEPHAVQGAIPGSTSGRGVSYTPVLNQVQFLRARSDFRSRSEVVFKTGSVLGSTLDRGVNNAEEYEQTFCLSRHLAQEGLDKINDRVLLQPDTLSQLFKQ</sequence>
<dbReference type="InParanoid" id="C3ZWN6"/>
<accession>C3ZWN6</accession>
<proteinExistence type="predicted"/>
<dbReference type="AlphaFoldDB" id="C3ZWN6"/>
<feature type="compositionally biased region" description="Polar residues" evidence="2">
    <location>
        <begin position="450"/>
        <end position="461"/>
    </location>
</feature>
<evidence type="ECO:0000313" key="3">
    <source>
        <dbReference type="EMBL" id="EEN43058.1"/>
    </source>
</evidence>
<dbReference type="EMBL" id="GG666701">
    <property type="protein sequence ID" value="EEN43058.1"/>
    <property type="molecule type" value="Genomic_DNA"/>
</dbReference>
<evidence type="ECO:0000256" key="1">
    <source>
        <dbReference type="SAM" id="Coils"/>
    </source>
</evidence>
<evidence type="ECO:0000256" key="2">
    <source>
        <dbReference type="SAM" id="MobiDB-lite"/>
    </source>
</evidence>
<feature type="region of interest" description="Disordered" evidence="2">
    <location>
        <begin position="443"/>
        <end position="464"/>
    </location>
</feature>
<reference evidence="3" key="1">
    <citation type="journal article" date="2008" name="Nature">
        <title>The amphioxus genome and the evolution of the chordate karyotype.</title>
        <authorList>
            <consortium name="US DOE Joint Genome Institute (JGI-PGF)"/>
            <person name="Putnam N.H."/>
            <person name="Butts T."/>
            <person name="Ferrier D.E.K."/>
            <person name="Furlong R.F."/>
            <person name="Hellsten U."/>
            <person name="Kawashima T."/>
            <person name="Robinson-Rechavi M."/>
            <person name="Shoguchi E."/>
            <person name="Terry A."/>
            <person name="Yu J.-K."/>
            <person name="Benito-Gutierrez E.L."/>
            <person name="Dubchak I."/>
            <person name="Garcia-Fernandez J."/>
            <person name="Gibson-Brown J.J."/>
            <person name="Grigoriev I.V."/>
            <person name="Horton A.C."/>
            <person name="de Jong P.J."/>
            <person name="Jurka J."/>
            <person name="Kapitonov V.V."/>
            <person name="Kohara Y."/>
            <person name="Kuroki Y."/>
            <person name="Lindquist E."/>
            <person name="Lucas S."/>
            <person name="Osoegawa K."/>
            <person name="Pennacchio L.A."/>
            <person name="Salamov A.A."/>
            <person name="Satou Y."/>
            <person name="Sauka-Spengler T."/>
            <person name="Schmutz J."/>
            <person name="Shin-I T."/>
            <person name="Toyoda A."/>
            <person name="Bronner-Fraser M."/>
            <person name="Fujiyama A."/>
            <person name="Holland L.Z."/>
            <person name="Holland P.W.H."/>
            <person name="Satoh N."/>
            <person name="Rokhsar D.S."/>
        </authorList>
    </citation>
    <scope>NUCLEOTIDE SEQUENCE [LARGE SCALE GENOMIC DNA]</scope>
    <source>
        <strain evidence="3">S238N-H82</strain>
        <tissue evidence="3">Testes</tissue>
    </source>
</reference>
<protein>
    <submittedName>
        <fullName evidence="3">Uncharacterized protein</fullName>
    </submittedName>
</protein>
<dbReference type="PANTHER" id="PTHR35838">
    <property type="entry name" value="CHROMOSOME 21, WHOLE GENOME SHOTGUN SEQUENCE"/>
    <property type="match status" value="1"/>
</dbReference>
<feature type="coiled-coil region" evidence="1">
    <location>
        <begin position="251"/>
        <end position="307"/>
    </location>
</feature>
<feature type="coiled-coil region" evidence="1">
    <location>
        <begin position="107"/>
        <end position="155"/>
    </location>
</feature>
<gene>
    <name evidence="3" type="ORF">BRAFLDRAFT_80627</name>
</gene>
<keyword evidence="1" id="KW-0175">Coiled coil</keyword>
<name>C3ZWN6_BRAFL</name>
<organism>
    <name type="scientific">Branchiostoma floridae</name>
    <name type="common">Florida lancelet</name>
    <name type="synonym">Amphioxus</name>
    <dbReference type="NCBI Taxonomy" id="7739"/>
    <lineage>
        <taxon>Eukaryota</taxon>
        <taxon>Metazoa</taxon>
        <taxon>Chordata</taxon>
        <taxon>Cephalochordata</taxon>
        <taxon>Leptocardii</taxon>
        <taxon>Amphioxiformes</taxon>
        <taxon>Branchiostomatidae</taxon>
        <taxon>Branchiostoma</taxon>
    </lineage>
</organism>